<organism evidence="1">
    <name type="scientific">candidate division WOR-3 bacterium</name>
    <dbReference type="NCBI Taxonomy" id="2052148"/>
    <lineage>
        <taxon>Bacteria</taxon>
        <taxon>Bacteria division WOR-3</taxon>
    </lineage>
</organism>
<name>A0A7C6A8E7_UNCW3</name>
<sequence>MANPPQAELSYTFAGKRDQKVPDCEIKGLLRSLKDRLIPSLSIILTPHLSTCLTQAQPLTRPQVLPLAKLLTYLLPHLLG</sequence>
<evidence type="ECO:0000313" key="1">
    <source>
        <dbReference type="EMBL" id="HHS51289.1"/>
    </source>
</evidence>
<dbReference type="EMBL" id="DTLI01000012">
    <property type="protein sequence ID" value="HHS51289.1"/>
    <property type="molecule type" value="Genomic_DNA"/>
</dbReference>
<accession>A0A7C6A8E7</accession>
<dbReference type="AlphaFoldDB" id="A0A7C6A8E7"/>
<proteinExistence type="predicted"/>
<protein>
    <submittedName>
        <fullName evidence="1">Uncharacterized protein</fullName>
    </submittedName>
</protein>
<reference evidence="1" key="1">
    <citation type="journal article" date="2020" name="mSystems">
        <title>Genome- and Community-Level Interaction Insights into Carbon Utilization and Element Cycling Functions of Hydrothermarchaeota in Hydrothermal Sediment.</title>
        <authorList>
            <person name="Zhou Z."/>
            <person name="Liu Y."/>
            <person name="Xu W."/>
            <person name="Pan J."/>
            <person name="Luo Z.H."/>
            <person name="Li M."/>
        </authorList>
    </citation>
    <scope>NUCLEOTIDE SEQUENCE [LARGE SCALE GENOMIC DNA]</scope>
    <source>
        <strain evidence="1">SpSt-876</strain>
    </source>
</reference>
<gene>
    <name evidence="1" type="ORF">ENW73_00275</name>
</gene>
<comment type="caution">
    <text evidence="1">The sequence shown here is derived from an EMBL/GenBank/DDBJ whole genome shotgun (WGS) entry which is preliminary data.</text>
</comment>